<dbReference type="RefSeq" id="WP_133315786.1">
    <property type="nucleotide sequence ID" value="NZ_SMTL01000002.1"/>
</dbReference>
<dbReference type="OrthoDB" id="7206663at2"/>
<dbReference type="InterPro" id="IPR010982">
    <property type="entry name" value="Lambda_DNA-bd_dom_sf"/>
</dbReference>
<sequence>MITASQLHAARALAGITRDELAAASGLSVDAIDRAETATVHGEPGVTERLRVILESKGIIFVAAGDGDPAAGIGVRLRQVSHDEGLRPQNLNSANDG</sequence>
<dbReference type="GO" id="GO:0003677">
    <property type="term" value="F:DNA binding"/>
    <property type="evidence" value="ECO:0007669"/>
    <property type="project" value="InterPro"/>
</dbReference>
<proteinExistence type="predicted"/>
<evidence type="ECO:0000313" key="2">
    <source>
        <dbReference type="Proteomes" id="UP000295238"/>
    </source>
</evidence>
<keyword evidence="2" id="KW-1185">Reference proteome</keyword>
<dbReference type="AlphaFoldDB" id="A0A4R5UJH6"/>
<dbReference type="EMBL" id="SMTL01000002">
    <property type="protein sequence ID" value="TDK37018.1"/>
    <property type="molecule type" value="Genomic_DNA"/>
</dbReference>
<gene>
    <name evidence="1" type="ORF">E2F50_08930</name>
</gene>
<protein>
    <submittedName>
        <fullName evidence="1">XRE family transcriptional regulator</fullName>
    </submittedName>
</protein>
<name>A0A4R5UJH6_9HYPH</name>
<dbReference type="Proteomes" id="UP000295238">
    <property type="component" value="Unassembled WGS sequence"/>
</dbReference>
<accession>A0A4R5UJH6</accession>
<dbReference type="Gene3D" id="1.10.260.40">
    <property type="entry name" value="lambda repressor-like DNA-binding domains"/>
    <property type="match status" value="1"/>
</dbReference>
<comment type="caution">
    <text evidence="1">The sequence shown here is derived from an EMBL/GenBank/DDBJ whole genome shotgun (WGS) entry which is preliminary data.</text>
</comment>
<organism evidence="1 2">
    <name type="scientific">Rhizobium deserti</name>
    <dbReference type="NCBI Taxonomy" id="2547961"/>
    <lineage>
        <taxon>Bacteria</taxon>
        <taxon>Pseudomonadati</taxon>
        <taxon>Pseudomonadota</taxon>
        <taxon>Alphaproteobacteria</taxon>
        <taxon>Hyphomicrobiales</taxon>
        <taxon>Rhizobiaceae</taxon>
        <taxon>Rhizobium/Agrobacterium group</taxon>
        <taxon>Rhizobium</taxon>
    </lineage>
</organism>
<dbReference type="SUPFAM" id="SSF47413">
    <property type="entry name" value="lambda repressor-like DNA-binding domains"/>
    <property type="match status" value="1"/>
</dbReference>
<evidence type="ECO:0000313" key="1">
    <source>
        <dbReference type="EMBL" id="TDK37018.1"/>
    </source>
</evidence>
<reference evidence="1 2" key="1">
    <citation type="submission" date="2019-03" db="EMBL/GenBank/DDBJ databases">
        <title>Rhizobium sp. nov., an bacterium isolated from biocrust in Mu Us Desert.</title>
        <authorList>
            <person name="Lixiong L."/>
        </authorList>
    </citation>
    <scope>NUCLEOTIDE SEQUENCE [LARGE SCALE GENOMIC DNA]</scope>
    <source>
        <strain evidence="1 2">SPY-1</strain>
    </source>
</reference>